<evidence type="ECO:0000256" key="3">
    <source>
        <dbReference type="ARBA" id="ARBA00023125"/>
    </source>
</evidence>
<dbReference type="PANTHER" id="PTHR43140">
    <property type="entry name" value="TYPE-1 RESTRICTION ENZYME ECOKI SPECIFICITY PROTEIN"/>
    <property type="match status" value="1"/>
</dbReference>
<evidence type="ECO:0000259" key="5">
    <source>
        <dbReference type="Pfam" id="PF01420"/>
    </source>
</evidence>
<keyword evidence="4" id="KW-0175">Coiled coil</keyword>
<dbReference type="SUPFAM" id="SSF116734">
    <property type="entry name" value="DNA methylase specificity domain"/>
    <property type="match status" value="2"/>
</dbReference>
<reference evidence="6 7" key="1">
    <citation type="submission" date="2016-10" db="EMBL/GenBank/DDBJ databases">
        <authorList>
            <person name="de Groot N.N."/>
        </authorList>
    </citation>
    <scope>NUCLEOTIDE SEQUENCE [LARGE SCALE GENOMIC DNA]</scope>
    <source>
        <strain evidence="6 7">DSM 7343</strain>
    </source>
</reference>
<sequence>MSVEEAKSVFEPEKPNVPDDWSVAPFLDVVKVVSDKGKRTKQRDYLAEGRIPVIDQGQDFIGGYIDNEDMAFDGELPIIVFGDHTRSVKYVKQPFAVGADGVKLLKPSECFDPKFFYYLLRSLQIPSRGYSRHFQFLKKFYLPIAPPEQQKRIVAEIEKQFSRLDEAVANLKRVKANLKRYKAAVLKAAVEGKLTEEWRKQHPNVEPADKLLERILAERREKWQGRGKYKEPAAPDTTDLPELPEGWVWVRLDAITAIKGGITVDKKRKDPTARLVPYLRVANVQRGYLDLTEMKEIEAPLTSIEDLRLLPGDILFNEGGDRDKLGRGWVWEGQIEDCIHQNHVFRARPYLNEVNIKLISWWGNSFGQYYFLRVGKQTTNLASINMTKLSEFPVPLPPFEEQAQIEIEVERLLSVVVAAEAQVEANLRRSDRLRQSILKKAFSSQLVQCTEAVK</sequence>
<dbReference type="EMBL" id="FNQN01000009">
    <property type="protein sequence ID" value="SEA68263.1"/>
    <property type="molecule type" value="Genomic_DNA"/>
</dbReference>
<dbReference type="GO" id="GO:0003677">
    <property type="term" value="F:DNA binding"/>
    <property type="evidence" value="ECO:0007669"/>
    <property type="project" value="UniProtKB-KW"/>
</dbReference>
<keyword evidence="3" id="KW-0238">DNA-binding</keyword>
<evidence type="ECO:0000313" key="7">
    <source>
        <dbReference type="Proteomes" id="UP000199409"/>
    </source>
</evidence>
<evidence type="ECO:0000313" key="6">
    <source>
        <dbReference type="EMBL" id="SEA68263.1"/>
    </source>
</evidence>
<gene>
    <name evidence="6" type="ORF">SAMN05660420_02860</name>
</gene>
<feature type="coiled-coil region" evidence="4">
    <location>
        <begin position="154"/>
        <end position="184"/>
    </location>
</feature>
<dbReference type="Pfam" id="PF01420">
    <property type="entry name" value="Methylase_S"/>
    <property type="match status" value="1"/>
</dbReference>
<evidence type="ECO:0000256" key="4">
    <source>
        <dbReference type="SAM" id="Coils"/>
    </source>
</evidence>
<evidence type="ECO:0000256" key="2">
    <source>
        <dbReference type="ARBA" id="ARBA00022747"/>
    </source>
</evidence>
<protein>
    <submittedName>
        <fullName evidence="6">Type I restriction enzyme, S subunit</fullName>
    </submittedName>
</protein>
<dbReference type="InterPro" id="IPR044946">
    <property type="entry name" value="Restrct_endonuc_typeI_TRD_sf"/>
</dbReference>
<evidence type="ECO:0000256" key="1">
    <source>
        <dbReference type="ARBA" id="ARBA00010923"/>
    </source>
</evidence>
<dbReference type="Proteomes" id="UP000199409">
    <property type="component" value="Unassembled WGS sequence"/>
</dbReference>
<dbReference type="RefSeq" id="WP_092350008.1">
    <property type="nucleotide sequence ID" value="NZ_FNQN01000009.1"/>
</dbReference>
<feature type="domain" description="Type I restriction modification DNA specificity" evidence="5">
    <location>
        <begin position="18"/>
        <end position="159"/>
    </location>
</feature>
<proteinExistence type="inferred from homology"/>
<dbReference type="GO" id="GO:0009307">
    <property type="term" value="P:DNA restriction-modification system"/>
    <property type="evidence" value="ECO:0007669"/>
    <property type="project" value="UniProtKB-KW"/>
</dbReference>
<comment type="similarity">
    <text evidence="1">Belongs to the type-I restriction system S methylase family.</text>
</comment>
<name>A0A1H4D629_9BACT</name>
<dbReference type="Gene3D" id="3.90.220.20">
    <property type="entry name" value="DNA methylase specificity domains"/>
    <property type="match status" value="2"/>
</dbReference>
<dbReference type="STRING" id="37625.SAMN05660420_02860"/>
<keyword evidence="2" id="KW-0680">Restriction system</keyword>
<dbReference type="PANTHER" id="PTHR43140:SF1">
    <property type="entry name" value="TYPE I RESTRICTION ENZYME ECOKI SPECIFICITY SUBUNIT"/>
    <property type="match status" value="1"/>
</dbReference>
<dbReference type="InterPro" id="IPR000055">
    <property type="entry name" value="Restrct_endonuc_typeI_TRD"/>
</dbReference>
<dbReference type="InterPro" id="IPR051212">
    <property type="entry name" value="Type-I_RE_S_subunit"/>
</dbReference>
<dbReference type="OrthoDB" id="5363772at2"/>
<accession>A0A1H4D629</accession>
<organism evidence="6 7">
    <name type="scientific">Desulfuromusa kysingii</name>
    <dbReference type="NCBI Taxonomy" id="37625"/>
    <lineage>
        <taxon>Bacteria</taxon>
        <taxon>Pseudomonadati</taxon>
        <taxon>Thermodesulfobacteriota</taxon>
        <taxon>Desulfuromonadia</taxon>
        <taxon>Desulfuromonadales</taxon>
        <taxon>Geopsychrobacteraceae</taxon>
        <taxon>Desulfuromusa</taxon>
    </lineage>
</organism>
<dbReference type="CDD" id="cd17253">
    <property type="entry name" value="RMtype1_S_Eco933I-TRD2-CR2_like"/>
    <property type="match status" value="1"/>
</dbReference>
<dbReference type="AlphaFoldDB" id="A0A1H4D629"/>
<keyword evidence="7" id="KW-1185">Reference proteome</keyword>